<evidence type="ECO:0000256" key="1">
    <source>
        <dbReference type="ARBA" id="ARBA00004141"/>
    </source>
</evidence>
<keyword evidence="3 5" id="KW-1133">Transmembrane helix</keyword>
<organism evidence="6 7">
    <name type="scientific">Fermentimonas caenicola</name>
    <dbReference type="NCBI Taxonomy" id="1562970"/>
    <lineage>
        <taxon>Bacteria</taxon>
        <taxon>Pseudomonadati</taxon>
        <taxon>Bacteroidota</taxon>
        <taxon>Bacteroidia</taxon>
        <taxon>Bacteroidales</taxon>
        <taxon>Dysgonomonadaceae</taxon>
        <taxon>Fermentimonas</taxon>
    </lineage>
</organism>
<dbReference type="KEGG" id="pbt:ING2E5B_1429"/>
<keyword evidence="4 5" id="KW-0472">Membrane</keyword>
<dbReference type="OrthoDB" id="1429638at2"/>
<comment type="subcellular location">
    <subcellularLocation>
        <location evidence="1">Membrane</location>
        <topology evidence="1">Multi-pass membrane protein</topology>
    </subcellularLocation>
</comment>
<feature type="transmembrane region" description="Helical" evidence="5">
    <location>
        <begin position="12"/>
        <end position="30"/>
    </location>
</feature>
<dbReference type="AlphaFoldDB" id="A0A098C2Q9"/>
<evidence type="ECO:0000256" key="3">
    <source>
        <dbReference type="ARBA" id="ARBA00022989"/>
    </source>
</evidence>
<dbReference type="EMBL" id="LN515532">
    <property type="protein sequence ID" value="CEA16177.1"/>
    <property type="molecule type" value="Genomic_DNA"/>
</dbReference>
<proteinExistence type="predicted"/>
<feature type="transmembrane region" description="Helical" evidence="5">
    <location>
        <begin position="94"/>
        <end position="113"/>
    </location>
</feature>
<dbReference type="Proteomes" id="UP000032417">
    <property type="component" value="Chromosome 1"/>
</dbReference>
<dbReference type="InterPro" id="IPR032808">
    <property type="entry name" value="DoxX"/>
</dbReference>
<evidence type="ECO:0000256" key="2">
    <source>
        <dbReference type="ARBA" id="ARBA00022692"/>
    </source>
</evidence>
<name>A0A098C2Q9_9BACT</name>
<evidence type="ECO:0000256" key="4">
    <source>
        <dbReference type="ARBA" id="ARBA00023136"/>
    </source>
</evidence>
<evidence type="ECO:0000256" key="5">
    <source>
        <dbReference type="SAM" id="Phobius"/>
    </source>
</evidence>
<gene>
    <name evidence="6" type="ORF">ING2E5B_1429</name>
</gene>
<keyword evidence="7" id="KW-1185">Reference proteome</keyword>
<protein>
    <submittedName>
        <fullName evidence="6">Putative membrane protein</fullName>
    </submittedName>
</protein>
<dbReference type="GO" id="GO:0016020">
    <property type="term" value="C:membrane"/>
    <property type="evidence" value="ECO:0007669"/>
    <property type="project" value="UniProtKB-SubCell"/>
</dbReference>
<feature type="transmembrane region" description="Helical" evidence="5">
    <location>
        <begin position="133"/>
        <end position="152"/>
    </location>
</feature>
<accession>A0A098C2Q9</accession>
<dbReference type="Pfam" id="PF07681">
    <property type="entry name" value="DoxX"/>
    <property type="match status" value="1"/>
</dbReference>
<dbReference type="STRING" id="1562970.ING2E5B_1429"/>
<sequence>MNNKIHYSYSNIQLTFLVILRVLIGWYFLYEGLAKVFTPNWTAFGYLIDSKGIFSPIFTAIAENPDILAISDFLNIWGLVIIGLLIILGLFERIGYIGAAALLVMYYLAHPPLMNVEYLFPTEGSYLWVDKNLILLFTVIVLYLFPTAKAIGFDRLIFNKK</sequence>
<evidence type="ECO:0000313" key="6">
    <source>
        <dbReference type="EMBL" id="CEA16177.1"/>
    </source>
</evidence>
<keyword evidence="2 5" id="KW-0812">Transmembrane</keyword>
<dbReference type="HOGENOM" id="CLU_124808_0_0_10"/>
<reference evidence="6 7" key="1">
    <citation type="submission" date="2014-08" db="EMBL/GenBank/DDBJ databases">
        <authorList>
            <person name="Wibberg D."/>
        </authorList>
    </citation>
    <scope>NUCLEOTIDE SEQUENCE [LARGE SCALE GENOMIC DNA]</scope>
    <source>
        <strain evidence="7">ING2-E5B</strain>
    </source>
</reference>
<feature type="transmembrane region" description="Helical" evidence="5">
    <location>
        <begin position="67"/>
        <end position="87"/>
    </location>
</feature>
<evidence type="ECO:0000313" key="7">
    <source>
        <dbReference type="Proteomes" id="UP000032417"/>
    </source>
</evidence>